<dbReference type="OrthoDB" id="9815017at2"/>
<dbReference type="PRINTS" id="PR00035">
    <property type="entry name" value="HTHGNTR"/>
</dbReference>
<dbReference type="Pfam" id="PF07702">
    <property type="entry name" value="UTRA"/>
    <property type="match status" value="1"/>
</dbReference>
<evidence type="ECO:0000313" key="5">
    <source>
        <dbReference type="EMBL" id="RIV23491.1"/>
    </source>
</evidence>
<dbReference type="PANTHER" id="PTHR44846">
    <property type="entry name" value="MANNOSYL-D-GLYCERATE TRANSPORT/METABOLISM SYSTEM REPRESSOR MNGR-RELATED"/>
    <property type="match status" value="1"/>
</dbReference>
<evidence type="ECO:0000256" key="2">
    <source>
        <dbReference type="ARBA" id="ARBA00023125"/>
    </source>
</evidence>
<dbReference type="SUPFAM" id="SSF64288">
    <property type="entry name" value="Chorismate lyase-like"/>
    <property type="match status" value="1"/>
</dbReference>
<keyword evidence="2" id="KW-0238">DNA-binding</keyword>
<comment type="caution">
    <text evidence="5">The sequence shown here is derived from an EMBL/GenBank/DDBJ whole genome shotgun (WGS) entry which is preliminary data.</text>
</comment>
<dbReference type="GO" id="GO:0003677">
    <property type="term" value="F:DNA binding"/>
    <property type="evidence" value="ECO:0007669"/>
    <property type="project" value="UniProtKB-KW"/>
</dbReference>
<dbReference type="FunFam" id="1.10.10.10:FF:000079">
    <property type="entry name" value="GntR family transcriptional regulator"/>
    <property type="match status" value="1"/>
</dbReference>
<dbReference type="GO" id="GO:0045892">
    <property type="term" value="P:negative regulation of DNA-templated transcription"/>
    <property type="evidence" value="ECO:0007669"/>
    <property type="project" value="TreeGrafter"/>
</dbReference>
<dbReference type="InterPro" id="IPR036390">
    <property type="entry name" value="WH_DNA-bd_sf"/>
</dbReference>
<dbReference type="EMBL" id="QXED01000003">
    <property type="protein sequence ID" value="RIV23491.1"/>
    <property type="molecule type" value="Genomic_DNA"/>
</dbReference>
<organism evidence="5 6">
    <name type="scientific">Fibrisoma montanum</name>
    <dbReference type="NCBI Taxonomy" id="2305895"/>
    <lineage>
        <taxon>Bacteria</taxon>
        <taxon>Pseudomonadati</taxon>
        <taxon>Bacteroidota</taxon>
        <taxon>Cytophagia</taxon>
        <taxon>Cytophagales</taxon>
        <taxon>Spirosomataceae</taxon>
        <taxon>Fibrisoma</taxon>
    </lineage>
</organism>
<accession>A0A418MAU2</accession>
<gene>
    <name evidence="5" type="ORF">DYU11_10875</name>
</gene>
<dbReference type="SMART" id="SM00866">
    <property type="entry name" value="UTRA"/>
    <property type="match status" value="1"/>
</dbReference>
<dbReference type="InterPro" id="IPR036388">
    <property type="entry name" value="WH-like_DNA-bd_sf"/>
</dbReference>
<dbReference type="InterPro" id="IPR011663">
    <property type="entry name" value="UTRA"/>
</dbReference>
<evidence type="ECO:0000256" key="3">
    <source>
        <dbReference type="ARBA" id="ARBA00023163"/>
    </source>
</evidence>
<dbReference type="SUPFAM" id="SSF46785">
    <property type="entry name" value="Winged helix' DNA-binding domain"/>
    <property type="match status" value="1"/>
</dbReference>
<dbReference type="AlphaFoldDB" id="A0A418MAU2"/>
<keyword evidence="6" id="KW-1185">Reference proteome</keyword>
<dbReference type="InterPro" id="IPR050679">
    <property type="entry name" value="Bact_HTH_transcr_reg"/>
</dbReference>
<dbReference type="InterPro" id="IPR000524">
    <property type="entry name" value="Tscrpt_reg_HTH_GntR"/>
</dbReference>
<dbReference type="GO" id="GO:0003700">
    <property type="term" value="F:DNA-binding transcription factor activity"/>
    <property type="evidence" value="ECO:0007669"/>
    <property type="project" value="InterPro"/>
</dbReference>
<dbReference type="CDD" id="cd07377">
    <property type="entry name" value="WHTH_GntR"/>
    <property type="match status" value="1"/>
</dbReference>
<evidence type="ECO:0000313" key="6">
    <source>
        <dbReference type="Proteomes" id="UP000283523"/>
    </source>
</evidence>
<proteinExistence type="predicted"/>
<evidence type="ECO:0000256" key="1">
    <source>
        <dbReference type="ARBA" id="ARBA00023015"/>
    </source>
</evidence>
<name>A0A418MAU2_9BACT</name>
<dbReference type="SMART" id="SM00345">
    <property type="entry name" value="HTH_GNTR"/>
    <property type="match status" value="1"/>
</dbReference>
<evidence type="ECO:0000259" key="4">
    <source>
        <dbReference type="PROSITE" id="PS50949"/>
    </source>
</evidence>
<dbReference type="InterPro" id="IPR028978">
    <property type="entry name" value="Chorismate_lyase_/UTRA_dom_sf"/>
</dbReference>
<sequence length="238" mass="27093">MTRLRHYQQIHHTLKQEIQQGVYPTGSLLPSENELCATFQTTRMTVRQALNELVRDGFIERRHGKGSLVTSTRPSLGLLSFRGFSDVVGNTSHQVRTTFLNPPAPADWPAPFVYPLSADEQQAGCIAINRLRYADDVPVMLEHTFVPIQNATASLLTEPFLDGSLFRTLSVRHQIDIRNLEQSLRAVAARPEQATIFGCRRNTPLLYIERRYLTSLPDFYVYSLLYCHTEQYAISNIL</sequence>
<keyword evidence="1" id="KW-0805">Transcription regulation</keyword>
<keyword evidence="3" id="KW-0804">Transcription</keyword>
<reference evidence="5 6" key="1">
    <citation type="submission" date="2018-08" db="EMBL/GenBank/DDBJ databases">
        <title>Fibrisoma montanum sp. nov., isolated from Danxia mountain soil.</title>
        <authorList>
            <person name="Huang Y."/>
        </authorList>
    </citation>
    <scope>NUCLEOTIDE SEQUENCE [LARGE SCALE GENOMIC DNA]</scope>
    <source>
        <strain evidence="5 6">HYT19</strain>
    </source>
</reference>
<protein>
    <submittedName>
        <fullName evidence="5">GntR family transcriptional regulator</fullName>
    </submittedName>
</protein>
<dbReference type="RefSeq" id="WP_119667707.1">
    <property type="nucleotide sequence ID" value="NZ_QXED01000003.1"/>
</dbReference>
<dbReference type="Proteomes" id="UP000283523">
    <property type="component" value="Unassembled WGS sequence"/>
</dbReference>
<dbReference type="Gene3D" id="3.40.1410.10">
    <property type="entry name" value="Chorismate lyase-like"/>
    <property type="match status" value="1"/>
</dbReference>
<feature type="domain" description="HTH gntR-type" evidence="4">
    <location>
        <begin position="4"/>
        <end position="72"/>
    </location>
</feature>
<dbReference type="Gene3D" id="1.10.10.10">
    <property type="entry name" value="Winged helix-like DNA-binding domain superfamily/Winged helix DNA-binding domain"/>
    <property type="match status" value="1"/>
</dbReference>
<dbReference type="PROSITE" id="PS50949">
    <property type="entry name" value="HTH_GNTR"/>
    <property type="match status" value="1"/>
</dbReference>
<dbReference type="PANTHER" id="PTHR44846:SF1">
    <property type="entry name" value="MANNOSYL-D-GLYCERATE TRANSPORT_METABOLISM SYSTEM REPRESSOR MNGR-RELATED"/>
    <property type="match status" value="1"/>
</dbReference>
<dbReference type="Pfam" id="PF00392">
    <property type="entry name" value="GntR"/>
    <property type="match status" value="1"/>
</dbReference>